<accession>A0ABQ4JGP7</accession>
<dbReference type="EMBL" id="BOPC01000076">
    <property type="protein sequence ID" value="GIJ29601.1"/>
    <property type="molecule type" value="Genomic_DNA"/>
</dbReference>
<sequence length="323" mass="36516">MDIYAEFRTDGLPQTERFAVWQEAVDGLLPSVVRTDRAAEFQASARTVSLGDIQVSALAFSPLNAHRSPTLIRRHDPGQAVMWLSLSNGLRFDLVDGPLLIDEGKMLLYTSSQPFRFLGRNPVRGLLMQLPVELLPMPKTATPLIGAALPSQEGIGALLTRYLVELVQHADRYRPTDVPRLSTITVDLVTAFLHSRHPDGTPPSPDTHRRVLRLRIHDFLERRLGDPNLSPQAVAAAHGISVRTLYRLFEKESLTMADWIRHRRLERCRNDLADPLLAHRTIQMVASRWGFTDAAHFSRIFRSAYGISPKDYRAERKPISRRP</sequence>
<dbReference type="RefSeq" id="WP_204037065.1">
    <property type="nucleotide sequence ID" value="NZ_BOPC01000076.1"/>
</dbReference>
<dbReference type="InterPro" id="IPR018060">
    <property type="entry name" value="HTH_AraC"/>
</dbReference>
<dbReference type="PRINTS" id="PR00032">
    <property type="entry name" value="HTHARAC"/>
</dbReference>
<evidence type="ECO:0000259" key="4">
    <source>
        <dbReference type="PROSITE" id="PS01124"/>
    </source>
</evidence>
<evidence type="ECO:0000256" key="2">
    <source>
        <dbReference type="ARBA" id="ARBA00023125"/>
    </source>
</evidence>
<dbReference type="Pfam" id="PF14525">
    <property type="entry name" value="AraC_binding_2"/>
    <property type="match status" value="1"/>
</dbReference>
<dbReference type="InterPro" id="IPR050204">
    <property type="entry name" value="AraC_XylS_family_regulators"/>
</dbReference>
<protein>
    <submittedName>
        <fullName evidence="5">AraC family transcriptional regulator</fullName>
    </submittedName>
</protein>
<dbReference type="InterPro" id="IPR009057">
    <property type="entry name" value="Homeodomain-like_sf"/>
</dbReference>
<dbReference type="InterPro" id="IPR035418">
    <property type="entry name" value="AraC-bd_2"/>
</dbReference>
<evidence type="ECO:0000313" key="6">
    <source>
        <dbReference type="Proteomes" id="UP000653076"/>
    </source>
</evidence>
<dbReference type="PROSITE" id="PS01124">
    <property type="entry name" value="HTH_ARAC_FAMILY_2"/>
    <property type="match status" value="1"/>
</dbReference>
<reference evidence="5 6" key="1">
    <citation type="submission" date="2021-01" db="EMBL/GenBank/DDBJ databases">
        <title>Whole genome shotgun sequence of Verrucosispora qiuiae NBRC 106684.</title>
        <authorList>
            <person name="Komaki H."/>
            <person name="Tamura T."/>
        </authorList>
    </citation>
    <scope>NUCLEOTIDE SEQUENCE [LARGE SCALE GENOMIC DNA]</scope>
    <source>
        <strain evidence="5 6">NBRC 106684</strain>
    </source>
</reference>
<keyword evidence="6" id="KW-1185">Reference proteome</keyword>
<dbReference type="Proteomes" id="UP000653076">
    <property type="component" value="Unassembled WGS sequence"/>
</dbReference>
<dbReference type="Pfam" id="PF12833">
    <property type="entry name" value="HTH_18"/>
    <property type="match status" value="1"/>
</dbReference>
<dbReference type="SUPFAM" id="SSF46689">
    <property type="entry name" value="Homeodomain-like"/>
    <property type="match status" value="1"/>
</dbReference>
<dbReference type="Gene3D" id="1.10.10.60">
    <property type="entry name" value="Homeodomain-like"/>
    <property type="match status" value="1"/>
</dbReference>
<proteinExistence type="predicted"/>
<gene>
    <name evidence="5" type="ORF">Vqi01_47630</name>
</gene>
<feature type="domain" description="HTH araC/xylS-type" evidence="4">
    <location>
        <begin position="214"/>
        <end position="315"/>
    </location>
</feature>
<dbReference type="PANTHER" id="PTHR46796:SF6">
    <property type="entry name" value="ARAC SUBFAMILY"/>
    <property type="match status" value="1"/>
</dbReference>
<organism evidence="5 6">
    <name type="scientific">Micromonospora qiuiae</name>
    <dbReference type="NCBI Taxonomy" id="502268"/>
    <lineage>
        <taxon>Bacteria</taxon>
        <taxon>Bacillati</taxon>
        <taxon>Actinomycetota</taxon>
        <taxon>Actinomycetes</taxon>
        <taxon>Micromonosporales</taxon>
        <taxon>Micromonosporaceae</taxon>
        <taxon>Micromonospora</taxon>
    </lineage>
</organism>
<dbReference type="SMART" id="SM00342">
    <property type="entry name" value="HTH_ARAC"/>
    <property type="match status" value="1"/>
</dbReference>
<comment type="caution">
    <text evidence="5">The sequence shown here is derived from an EMBL/GenBank/DDBJ whole genome shotgun (WGS) entry which is preliminary data.</text>
</comment>
<keyword evidence="1" id="KW-0805">Transcription regulation</keyword>
<name>A0ABQ4JGP7_9ACTN</name>
<keyword evidence="3" id="KW-0804">Transcription</keyword>
<dbReference type="InterPro" id="IPR020449">
    <property type="entry name" value="Tscrpt_reg_AraC-type_HTH"/>
</dbReference>
<evidence type="ECO:0000313" key="5">
    <source>
        <dbReference type="EMBL" id="GIJ29601.1"/>
    </source>
</evidence>
<evidence type="ECO:0000256" key="1">
    <source>
        <dbReference type="ARBA" id="ARBA00023015"/>
    </source>
</evidence>
<evidence type="ECO:0000256" key="3">
    <source>
        <dbReference type="ARBA" id="ARBA00023163"/>
    </source>
</evidence>
<keyword evidence="2" id="KW-0238">DNA-binding</keyword>
<dbReference type="PANTHER" id="PTHR46796">
    <property type="entry name" value="HTH-TYPE TRANSCRIPTIONAL ACTIVATOR RHAS-RELATED"/>
    <property type="match status" value="1"/>
</dbReference>